<dbReference type="Pfam" id="PF03544">
    <property type="entry name" value="TonB_C"/>
    <property type="match status" value="1"/>
</dbReference>
<feature type="domain" description="TonB C-terminal" evidence="1">
    <location>
        <begin position="41"/>
        <end position="108"/>
    </location>
</feature>
<comment type="caution">
    <text evidence="2">The sequence shown here is derived from an EMBL/GenBank/DDBJ whole genome shotgun (WGS) entry which is preliminary data.</text>
</comment>
<dbReference type="Proteomes" id="UP000569092">
    <property type="component" value="Unassembled WGS sequence"/>
</dbReference>
<dbReference type="GO" id="GO:0055085">
    <property type="term" value="P:transmembrane transport"/>
    <property type="evidence" value="ECO:0007669"/>
    <property type="project" value="InterPro"/>
</dbReference>
<protein>
    <recommendedName>
        <fullName evidence="1">TonB C-terminal domain-containing protein</fullName>
    </recommendedName>
</protein>
<evidence type="ECO:0000313" key="2">
    <source>
        <dbReference type="EMBL" id="MBB5346073.1"/>
    </source>
</evidence>
<evidence type="ECO:0000313" key="3">
    <source>
        <dbReference type="Proteomes" id="UP000569092"/>
    </source>
</evidence>
<dbReference type="InterPro" id="IPR037682">
    <property type="entry name" value="TonB_C"/>
</dbReference>
<name>A0A7W8JB81_9BACT</name>
<gene>
    <name evidence="2" type="ORF">HDF10_004080</name>
</gene>
<reference evidence="2 3" key="1">
    <citation type="submission" date="2020-08" db="EMBL/GenBank/DDBJ databases">
        <title>Genomic Encyclopedia of Type Strains, Phase IV (KMG-V): Genome sequencing to study the core and pangenomes of soil and plant-associated prokaryotes.</title>
        <authorList>
            <person name="Whitman W."/>
        </authorList>
    </citation>
    <scope>NUCLEOTIDE SEQUENCE [LARGE SCALE GENOMIC DNA]</scope>
    <source>
        <strain evidence="2 3">M8US30</strain>
    </source>
</reference>
<accession>A0A7W8JB81</accession>
<sequence>MNTIKDSRTLCLLLLFWLIATGVRGQVSHCGGFTSVRERKAPLYPPIAKAARVQEIVILMLTFDLDGNVVNTVLVSGPPMLVASATASAQSLEVNPYTGPRTCPYVVTYRLASEGEDTESYPPPSDIQHVTVMAIPLILSDPAVYIKRRRFLGIF</sequence>
<evidence type="ECO:0000259" key="1">
    <source>
        <dbReference type="Pfam" id="PF03544"/>
    </source>
</evidence>
<dbReference type="Gene3D" id="3.30.1150.10">
    <property type="match status" value="1"/>
</dbReference>
<dbReference type="EMBL" id="JACHDZ010000008">
    <property type="protein sequence ID" value="MBB5346073.1"/>
    <property type="molecule type" value="Genomic_DNA"/>
</dbReference>
<proteinExistence type="predicted"/>
<organism evidence="2 3">
    <name type="scientific">Tunturiibacter lichenicola</name>
    <dbReference type="NCBI Taxonomy" id="2051959"/>
    <lineage>
        <taxon>Bacteria</taxon>
        <taxon>Pseudomonadati</taxon>
        <taxon>Acidobacteriota</taxon>
        <taxon>Terriglobia</taxon>
        <taxon>Terriglobales</taxon>
        <taxon>Acidobacteriaceae</taxon>
        <taxon>Tunturiibacter</taxon>
    </lineage>
</organism>
<dbReference type="AlphaFoldDB" id="A0A7W8JB81"/>
<dbReference type="SUPFAM" id="SSF74653">
    <property type="entry name" value="TolA/TonB C-terminal domain"/>
    <property type="match status" value="1"/>
</dbReference>